<dbReference type="RefSeq" id="WP_111441094.1">
    <property type="nucleotide sequence ID" value="NZ_QKZI01000021.1"/>
</dbReference>
<accession>A0A2W7M9N3</accession>
<dbReference type="EMBL" id="QKZI01000021">
    <property type="protein sequence ID" value="PZX01218.1"/>
    <property type="molecule type" value="Genomic_DNA"/>
</dbReference>
<keyword evidence="1" id="KW-0472">Membrane</keyword>
<keyword evidence="3" id="KW-1185">Reference proteome</keyword>
<dbReference type="OrthoDB" id="2938052at2"/>
<keyword evidence="1" id="KW-0812">Transmembrane</keyword>
<sequence length="76" mass="8721">MFFKTNSKINIKSVNVAFQSTFIFWGVTLLINGLFEMAQDKPLISNSFVIFYTGLAIFFLTKQIANHFNKKNNNGH</sequence>
<name>A0A2W7M9N3_9BACI</name>
<organism evidence="2 3">
    <name type="scientific">Psychrobacillus insolitus</name>
    <dbReference type="NCBI Taxonomy" id="1461"/>
    <lineage>
        <taxon>Bacteria</taxon>
        <taxon>Bacillati</taxon>
        <taxon>Bacillota</taxon>
        <taxon>Bacilli</taxon>
        <taxon>Bacillales</taxon>
        <taxon>Bacillaceae</taxon>
        <taxon>Psychrobacillus</taxon>
    </lineage>
</organism>
<evidence type="ECO:0000313" key="2">
    <source>
        <dbReference type="EMBL" id="PZX01218.1"/>
    </source>
</evidence>
<evidence type="ECO:0000313" key="3">
    <source>
        <dbReference type="Proteomes" id="UP000248646"/>
    </source>
</evidence>
<dbReference type="Proteomes" id="UP000248646">
    <property type="component" value="Unassembled WGS sequence"/>
</dbReference>
<gene>
    <name evidence="2" type="ORF">C7437_1214</name>
</gene>
<keyword evidence="1" id="KW-1133">Transmembrane helix</keyword>
<reference evidence="2 3" key="1">
    <citation type="submission" date="2018-06" db="EMBL/GenBank/DDBJ databases">
        <title>Genomic Encyclopedia of Type Strains, Phase IV (KMG-IV): sequencing the most valuable type-strain genomes for metagenomic binning, comparative biology and taxonomic classification.</title>
        <authorList>
            <person name="Goeker M."/>
        </authorList>
    </citation>
    <scope>NUCLEOTIDE SEQUENCE [LARGE SCALE GENOMIC DNA]</scope>
    <source>
        <strain evidence="2 3">DSM 5</strain>
    </source>
</reference>
<feature type="transmembrane region" description="Helical" evidence="1">
    <location>
        <begin position="43"/>
        <end position="61"/>
    </location>
</feature>
<proteinExistence type="predicted"/>
<feature type="transmembrane region" description="Helical" evidence="1">
    <location>
        <begin position="12"/>
        <end position="31"/>
    </location>
</feature>
<protein>
    <submittedName>
        <fullName evidence="2">Uncharacterized protein</fullName>
    </submittedName>
</protein>
<dbReference type="AlphaFoldDB" id="A0A2W7M9N3"/>
<comment type="caution">
    <text evidence="2">The sequence shown here is derived from an EMBL/GenBank/DDBJ whole genome shotgun (WGS) entry which is preliminary data.</text>
</comment>
<evidence type="ECO:0000256" key="1">
    <source>
        <dbReference type="SAM" id="Phobius"/>
    </source>
</evidence>